<name>M9WMT5_DROME</name>
<sequence length="169" mass="19034">RSWNAGSRTRGRCSPDESNGCCHGRQSATAHSPHVLHPHGHDGRCRRRKVWKWPWTRNRRRTRSWSRPTSTLRRRRWWWRTHGNERTTATGAASAWNATRWTATHTAARRSWWRRGSTATIRTISSHAALATTAAGTESRPRTAAATKSECQSLGSAAANESVKCVAAQ</sequence>
<feature type="region of interest" description="Disordered" evidence="1">
    <location>
        <begin position="1"/>
        <end position="42"/>
    </location>
</feature>
<evidence type="ECO:0000313" key="2">
    <source>
        <dbReference type="EMBL" id="AGJ94564.1"/>
    </source>
</evidence>
<gene>
    <name evidence="2" type="primary">CG9425-RA</name>
</gene>
<protein>
    <submittedName>
        <fullName evidence="2">RT12828p1</fullName>
    </submittedName>
</protein>
<dbReference type="AlphaFoldDB" id="M9WMT5"/>
<accession>M9WMT5</accession>
<feature type="non-terminal residue" evidence="2">
    <location>
        <position position="1"/>
    </location>
</feature>
<proteinExistence type="evidence at transcript level"/>
<reference evidence="2" key="1">
    <citation type="submission" date="2013-04" db="EMBL/GenBank/DDBJ databases">
        <authorList>
            <person name="Carlson J."/>
            <person name="Booth B."/>
            <person name="Frise E."/>
            <person name="Park S."/>
            <person name="Wan K."/>
            <person name="Yu C."/>
            <person name="Celniker S."/>
        </authorList>
    </citation>
    <scope>NUCLEOTIDE SEQUENCE</scope>
    <source>
        <strain evidence="2">Berkeley</strain>
    </source>
</reference>
<dbReference type="EMBL" id="BT150062">
    <property type="protein sequence ID" value="AGJ94564.1"/>
    <property type="molecule type" value="mRNA"/>
</dbReference>
<evidence type="ECO:0000256" key="1">
    <source>
        <dbReference type="SAM" id="MobiDB-lite"/>
    </source>
</evidence>
<organism evidence="2">
    <name type="scientific">Drosophila melanogaster</name>
    <name type="common">Fruit fly</name>
    <dbReference type="NCBI Taxonomy" id="7227"/>
    <lineage>
        <taxon>Eukaryota</taxon>
        <taxon>Metazoa</taxon>
        <taxon>Ecdysozoa</taxon>
        <taxon>Arthropoda</taxon>
        <taxon>Hexapoda</taxon>
        <taxon>Insecta</taxon>
        <taxon>Pterygota</taxon>
        <taxon>Neoptera</taxon>
        <taxon>Endopterygota</taxon>
        <taxon>Diptera</taxon>
        <taxon>Brachycera</taxon>
        <taxon>Muscomorpha</taxon>
        <taxon>Ephydroidea</taxon>
        <taxon>Drosophilidae</taxon>
        <taxon>Drosophila</taxon>
        <taxon>Sophophora</taxon>
    </lineage>
</organism>